<accession>A0A194UXY8</accession>
<dbReference type="OrthoDB" id="5241026at2759"/>
<dbReference type="AlphaFoldDB" id="A0A194UXY8"/>
<evidence type="ECO:0000313" key="2">
    <source>
        <dbReference type="EMBL" id="KUI56479.1"/>
    </source>
</evidence>
<feature type="compositionally biased region" description="Polar residues" evidence="1">
    <location>
        <begin position="1"/>
        <end position="29"/>
    </location>
</feature>
<gene>
    <name evidence="2" type="ORF">VP1G_03836</name>
</gene>
<evidence type="ECO:0000256" key="1">
    <source>
        <dbReference type="SAM" id="MobiDB-lite"/>
    </source>
</evidence>
<dbReference type="GO" id="GO:0003676">
    <property type="term" value="F:nucleic acid binding"/>
    <property type="evidence" value="ECO:0007669"/>
    <property type="project" value="InterPro"/>
</dbReference>
<dbReference type="InterPro" id="IPR035979">
    <property type="entry name" value="RBD_domain_sf"/>
</dbReference>
<dbReference type="EMBL" id="KN714689">
    <property type="protein sequence ID" value="KUI56479.1"/>
    <property type="molecule type" value="Genomic_DNA"/>
</dbReference>
<feature type="compositionally biased region" description="Polar residues" evidence="1">
    <location>
        <begin position="60"/>
        <end position="75"/>
    </location>
</feature>
<reference evidence="3" key="1">
    <citation type="submission" date="2014-12" db="EMBL/GenBank/DDBJ databases">
        <title>Genome Sequence of Valsa Canker Pathogens Uncovers a Specific Adaption of Colonization on Woody Bark.</title>
        <authorList>
            <person name="Yin Z."/>
            <person name="Liu H."/>
            <person name="Gao X."/>
            <person name="Li Z."/>
            <person name="Song N."/>
            <person name="Ke X."/>
            <person name="Dai Q."/>
            <person name="Wu Y."/>
            <person name="Sun Y."/>
            <person name="Xu J.-R."/>
            <person name="Kang Z.K."/>
            <person name="Wang L."/>
            <person name="Huang L."/>
        </authorList>
    </citation>
    <scope>NUCLEOTIDE SEQUENCE [LARGE SCALE GENOMIC DNA]</scope>
    <source>
        <strain evidence="3">SXYL134</strain>
    </source>
</reference>
<organism evidence="2 3">
    <name type="scientific">Cytospora mali</name>
    <name type="common">Apple Valsa canker fungus</name>
    <name type="synonym">Valsa mali</name>
    <dbReference type="NCBI Taxonomy" id="578113"/>
    <lineage>
        <taxon>Eukaryota</taxon>
        <taxon>Fungi</taxon>
        <taxon>Dikarya</taxon>
        <taxon>Ascomycota</taxon>
        <taxon>Pezizomycotina</taxon>
        <taxon>Sordariomycetes</taxon>
        <taxon>Sordariomycetidae</taxon>
        <taxon>Diaporthales</taxon>
        <taxon>Cytosporaceae</taxon>
        <taxon>Cytospora</taxon>
    </lineage>
</organism>
<evidence type="ECO:0000313" key="3">
    <source>
        <dbReference type="Proteomes" id="UP000078576"/>
    </source>
</evidence>
<proteinExistence type="predicted"/>
<keyword evidence="3" id="KW-1185">Reference proteome</keyword>
<feature type="region of interest" description="Disordered" evidence="1">
    <location>
        <begin position="236"/>
        <end position="263"/>
    </location>
</feature>
<protein>
    <submittedName>
        <fullName evidence="2">Uncharacterized protein</fullName>
    </submittedName>
</protein>
<dbReference type="Proteomes" id="UP000078576">
    <property type="component" value="Unassembled WGS sequence"/>
</dbReference>
<dbReference type="SUPFAM" id="SSF54928">
    <property type="entry name" value="RNA-binding domain, RBD"/>
    <property type="match status" value="1"/>
</dbReference>
<sequence>MEHKSNPPTNKASLASQQTEKNNSNNTDIPTGRISTVRESRFFPGGRPAPGVIERGYGTNRGQGDLFQQETSASRGSVAPNVPAVRTPHSASIGDLERNAPTAEAQRRLHGTRPADTWVTGQSWRRGDGREQQQQGQNFAAGPGSGYPQQPQQPQQHQYGQSFAAANRSAYPQYGRRQQHSQTFAAGNGPAYFQQGQQQQYGQNFAARNLSAYQQHAQQQSSLSPYAPVFQSQTRITGTTTGPRASGRPPQQYRQPGGEPFRPMKQVLNPDAVNRPLTEAEIAFRREHGISNNYRGDTANPLNRSADIPDEENCSLFVTNLPPKCTYKDLLGAIARHRPGRVYSSFISPPDTSTDPSLPSHRTCAAKIIFYTPAETQRFISVVDAGFLNIQGYVARVRHNRCKTAAQPAILSQTSRCLVISGPQAIVDEMKLRALFDKHFRYETEEVILRQEGNGLRWLEWRFASYRAQAGSAIKLLPAEYGSTVTVKYARDPCMG</sequence>
<name>A0A194UXY8_CYTMA</name>
<feature type="compositionally biased region" description="Low complexity" evidence="1">
    <location>
        <begin position="146"/>
        <end position="162"/>
    </location>
</feature>
<feature type="region of interest" description="Disordered" evidence="1">
    <location>
        <begin position="1"/>
        <end position="162"/>
    </location>
</feature>
<dbReference type="STRING" id="694573.A0A194UXY8"/>